<evidence type="ECO:0000256" key="1">
    <source>
        <dbReference type="SAM" id="SignalP"/>
    </source>
</evidence>
<gene>
    <name evidence="2" type="ORF">GCM10022247_63450</name>
</gene>
<evidence type="ECO:0000313" key="3">
    <source>
        <dbReference type="Proteomes" id="UP001501747"/>
    </source>
</evidence>
<comment type="caution">
    <text evidence="2">The sequence shown here is derived from an EMBL/GenBank/DDBJ whole genome shotgun (WGS) entry which is preliminary data.</text>
</comment>
<accession>A0ABP7TQ39</accession>
<organism evidence="2 3">
    <name type="scientific">Allokutzneria multivorans</name>
    <dbReference type="NCBI Taxonomy" id="1142134"/>
    <lineage>
        <taxon>Bacteria</taxon>
        <taxon>Bacillati</taxon>
        <taxon>Actinomycetota</taxon>
        <taxon>Actinomycetes</taxon>
        <taxon>Pseudonocardiales</taxon>
        <taxon>Pseudonocardiaceae</taxon>
        <taxon>Allokutzneria</taxon>
    </lineage>
</organism>
<evidence type="ECO:0000313" key="2">
    <source>
        <dbReference type="EMBL" id="GAA4029650.1"/>
    </source>
</evidence>
<reference evidence="3" key="1">
    <citation type="journal article" date="2019" name="Int. J. Syst. Evol. Microbiol.">
        <title>The Global Catalogue of Microorganisms (GCM) 10K type strain sequencing project: providing services to taxonomists for standard genome sequencing and annotation.</title>
        <authorList>
            <consortium name="The Broad Institute Genomics Platform"/>
            <consortium name="The Broad Institute Genome Sequencing Center for Infectious Disease"/>
            <person name="Wu L."/>
            <person name="Ma J."/>
        </authorList>
    </citation>
    <scope>NUCLEOTIDE SEQUENCE [LARGE SCALE GENOMIC DNA]</scope>
    <source>
        <strain evidence="3">JCM 17342</strain>
    </source>
</reference>
<dbReference type="Proteomes" id="UP001501747">
    <property type="component" value="Unassembled WGS sequence"/>
</dbReference>
<feature type="signal peptide" evidence="1">
    <location>
        <begin position="1"/>
        <end position="27"/>
    </location>
</feature>
<feature type="chain" id="PRO_5045707266" evidence="1">
    <location>
        <begin position="28"/>
        <end position="72"/>
    </location>
</feature>
<name>A0ABP7TQ39_9PSEU</name>
<sequence length="72" mass="7886">MVRAAKTLLVGAAVTALLAVTPLSASARPTDELFSSKEACQKRVAQIVDGQTGAECKFEFFKWKWRLHVYGS</sequence>
<keyword evidence="1" id="KW-0732">Signal</keyword>
<keyword evidence="3" id="KW-1185">Reference proteome</keyword>
<proteinExistence type="predicted"/>
<protein>
    <submittedName>
        <fullName evidence="2">Uncharacterized protein</fullName>
    </submittedName>
</protein>
<dbReference type="EMBL" id="BAABAL010000019">
    <property type="protein sequence ID" value="GAA4029650.1"/>
    <property type="molecule type" value="Genomic_DNA"/>
</dbReference>
<dbReference type="RefSeq" id="WP_344882997.1">
    <property type="nucleotide sequence ID" value="NZ_BAABAL010000019.1"/>
</dbReference>